<evidence type="ECO:0000259" key="1">
    <source>
        <dbReference type="Pfam" id="PF00534"/>
    </source>
</evidence>
<dbReference type="SUPFAM" id="SSF53756">
    <property type="entry name" value="UDP-Glycosyltransferase/glycogen phosphorylase"/>
    <property type="match status" value="1"/>
</dbReference>
<dbReference type="InterPro" id="IPR001296">
    <property type="entry name" value="Glyco_trans_1"/>
</dbReference>
<dbReference type="RefSeq" id="WP_067399513.1">
    <property type="nucleotide sequence ID" value="NZ_LZEY01000004.1"/>
</dbReference>
<sequence>MKNKKILITIKWFVNGGAEKNALRIINYMSSISKCDVDVLVTSYNLDNTLKPLLNNNITNVYYCYSLSSKLIFYIKKIKIYDVVIATDHRIGAILSLFKMIPLIKRPVLICRVINNLSKLLAKKNKFELTIFKYLLRNIDMLIAQCDGMKWNLINSWKCKNVMTVYNPLESKETITRASSNDGMFKFMYAGRFSHQKQLPLLLEAFNLALTKNKNITLTLIGYRDWISEDNDVKKKLDLLIDKYNIKNNVSIQSYTVDINKFFITHSCFILTSKFEGFPNVLIEANQAGIPVISFNCEYGPFEIINDHNGLLVDLDSVYDLSNKIILSTEIKWDDTIIKETTHKYTEDIQYKKLLNYIGLEKKL</sequence>
<protein>
    <recommendedName>
        <fullName evidence="1">Glycosyl transferase family 1 domain-containing protein</fullName>
    </recommendedName>
</protein>
<dbReference type="Pfam" id="PF00534">
    <property type="entry name" value="Glycos_transf_1"/>
    <property type="match status" value="1"/>
</dbReference>
<dbReference type="EMBL" id="LZEY01000004">
    <property type="protein sequence ID" value="OBU12769.1"/>
    <property type="molecule type" value="Genomic_DNA"/>
</dbReference>
<dbReference type="GO" id="GO:1901135">
    <property type="term" value="P:carbohydrate derivative metabolic process"/>
    <property type="evidence" value="ECO:0007669"/>
    <property type="project" value="UniProtKB-ARBA"/>
</dbReference>
<evidence type="ECO:0000313" key="2">
    <source>
        <dbReference type="EMBL" id="OBU12769.1"/>
    </source>
</evidence>
<dbReference type="OrthoDB" id="9777346at2"/>
<dbReference type="AlphaFoldDB" id="A0A1B8HT14"/>
<reference evidence="3" key="1">
    <citation type="submission" date="2016-06" db="EMBL/GenBank/DDBJ databases">
        <authorList>
            <person name="Butler K."/>
        </authorList>
    </citation>
    <scope>NUCLEOTIDE SEQUENCE [LARGE SCALE GENOMIC DNA]</scope>
    <source>
        <strain evidence="3">GCSL-Mp20</strain>
    </source>
</reference>
<keyword evidence="3" id="KW-1185">Reference proteome</keyword>
<dbReference type="PANTHER" id="PTHR12526:SF630">
    <property type="entry name" value="GLYCOSYLTRANSFERASE"/>
    <property type="match status" value="1"/>
</dbReference>
<comment type="caution">
    <text evidence="2">The sequence shown here is derived from an EMBL/GenBank/DDBJ whole genome shotgun (WGS) entry which is preliminary data.</text>
</comment>
<dbReference type="Proteomes" id="UP000092377">
    <property type="component" value="Unassembled WGS sequence"/>
</dbReference>
<name>A0A1B8HT14_9GAMM</name>
<dbReference type="Gene3D" id="3.40.50.2000">
    <property type="entry name" value="Glycogen Phosphorylase B"/>
    <property type="match status" value="2"/>
</dbReference>
<evidence type="ECO:0000313" key="3">
    <source>
        <dbReference type="Proteomes" id="UP000092377"/>
    </source>
</evidence>
<feature type="domain" description="Glycosyl transferase family 1" evidence="1">
    <location>
        <begin position="180"/>
        <end position="327"/>
    </location>
</feature>
<proteinExistence type="predicted"/>
<accession>A0A1B8HT14</accession>
<dbReference type="GO" id="GO:0016757">
    <property type="term" value="F:glycosyltransferase activity"/>
    <property type="evidence" value="ECO:0007669"/>
    <property type="project" value="InterPro"/>
</dbReference>
<organism evidence="2 3">
    <name type="scientific">Morganella psychrotolerans</name>
    <dbReference type="NCBI Taxonomy" id="368603"/>
    <lineage>
        <taxon>Bacteria</taxon>
        <taxon>Pseudomonadati</taxon>
        <taxon>Pseudomonadota</taxon>
        <taxon>Gammaproteobacteria</taxon>
        <taxon>Enterobacterales</taxon>
        <taxon>Morganellaceae</taxon>
        <taxon>Morganella</taxon>
    </lineage>
</organism>
<dbReference type="PANTHER" id="PTHR12526">
    <property type="entry name" value="GLYCOSYLTRANSFERASE"/>
    <property type="match status" value="1"/>
</dbReference>
<gene>
    <name evidence="2" type="ORF">AYY18_14965</name>
</gene>